<comment type="caution">
    <text evidence="7">The sequence shown here is derived from an EMBL/GenBank/DDBJ whole genome shotgun (WGS) entry which is preliminary data.</text>
</comment>
<organism evidence="7 8">
    <name type="scientific">Phascolarctobacterium succinatutens</name>
    <dbReference type="NCBI Taxonomy" id="626940"/>
    <lineage>
        <taxon>Bacteria</taxon>
        <taxon>Bacillati</taxon>
        <taxon>Bacillota</taxon>
        <taxon>Negativicutes</taxon>
        <taxon>Acidaminococcales</taxon>
        <taxon>Acidaminococcaceae</taxon>
        <taxon>Phascolarctobacterium</taxon>
    </lineage>
</organism>
<feature type="domain" description="HTH marR-type" evidence="6">
    <location>
        <begin position="16"/>
        <end position="59"/>
    </location>
</feature>
<reference evidence="7 8" key="1">
    <citation type="journal article" date="2016" name="Nat. Biotechnol.">
        <title>Measurement of bacterial replication rates in microbial communities.</title>
        <authorList>
            <person name="Brown C.T."/>
            <person name="Olm M.R."/>
            <person name="Thomas B.C."/>
            <person name="Banfield J.F."/>
        </authorList>
    </citation>
    <scope>NUCLEOTIDE SEQUENCE [LARGE SCALE GENOMIC DNA]</scope>
    <source>
        <strain evidence="7">46_33</strain>
    </source>
</reference>
<evidence type="ECO:0000313" key="7">
    <source>
        <dbReference type="EMBL" id="OLA36995.1"/>
    </source>
</evidence>
<dbReference type="GO" id="GO:0003700">
    <property type="term" value="F:DNA-binding transcription factor activity"/>
    <property type="evidence" value="ECO:0007669"/>
    <property type="project" value="InterPro"/>
</dbReference>
<evidence type="ECO:0000259" key="6">
    <source>
        <dbReference type="Pfam" id="PF12802"/>
    </source>
</evidence>
<dbReference type="GO" id="GO:0030246">
    <property type="term" value="F:carbohydrate binding"/>
    <property type="evidence" value="ECO:0007669"/>
    <property type="project" value="InterPro"/>
</dbReference>
<dbReference type="SUPFAM" id="SSF46689">
    <property type="entry name" value="Homeodomain-like"/>
    <property type="match status" value="1"/>
</dbReference>
<evidence type="ECO:0000256" key="1">
    <source>
        <dbReference type="ARBA" id="ARBA00010466"/>
    </source>
</evidence>
<dbReference type="PANTHER" id="PTHR34294">
    <property type="entry name" value="TRANSCRIPTIONAL REGULATOR-RELATED"/>
    <property type="match status" value="1"/>
</dbReference>
<dbReference type="InterPro" id="IPR007324">
    <property type="entry name" value="Sugar-bd_dom_put"/>
</dbReference>
<dbReference type="InterPro" id="IPR037171">
    <property type="entry name" value="NagB/RpiA_transferase-like"/>
</dbReference>
<evidence type="ECO:0000256" key="3">
    <source>
        <dbReference type="ARBA" id="ARBA00023125"/>
    </source>
</evidence>
<dbReference type="InterPro" id="IPR051054">
    <property type="entry name" value="SorC_transcr_regulators"/>
</dbReference>
<dbReference type="Pfam" id="PF12802">
    <property type="entry name" value="MarR_2"/>
    <property type="match status" value="1"/>
</dbReference>
<dbReference type="EMBL" id="MNTG01000035">
    <property type="protein sequence ID" value="OLA36995.1"/>
    <property type="molecule type" value="Genomic_DNA"/>
</dbReference>
<dbReference type="InterPro" id="IPR009057">
    <property type="entry name" value="Homeodomain-like_sf"/>
</dbReference>
<name>A0A1Q6R3Q0_9FIRM</name>
<dbReference type="GO" id="GO:0003677">
    <property type="term" value="F:DNA binding"/>
    <property type="evidence" value="ECO:0007669"/>
    <property type="project" value="UniProtKB-KW"/>
</dbReference>
<dbReference type="InterPro" id="IPR000835">
    <property type="entry name" value="HTH_MarR-typ"/>
</dbReference>
<proteinExistence type="inferred from homology"/>
<evidence type="ECO:0000259" key="5">
    <source>
        <dbReference type="Pfam" id="PF04198"/>
    </source>
</evidence>
<protein>
    <recommendedName>
        <fullName evidence="9">DNA-binding transcriptional regulator</fullName>
    </recommendedName>
</protein>
<accession>A0A1Q6R3Q0</accession>
<dbReference type="InterPro" id="IPR036388">
    <property type="entry name" value="WH-like_DNA-bd_sf"/>
</dbReference>
<keyword evidence="3" id="KW-0238">DNA-binding</keyword>
<evidence type="ECO:0000256" key="2">
    <source>
        <dbReference type="ARBA" id="ARBA00023015"/>
    </source>
</evidence>
<dbReference type="STRING" id="626940.BHW43_07875"/>
<comment type="similarity">
    <text evidence="1">Belongs to the SorC transcriptional regulatory family.</text>
</comment>
<dbReference type="Gene3D" id="1.10.10.10">
    <property type="entry name" value="Winged helix-like DNA-binding domain superfamily/Winged helix DNA-binding domain"/>
    <property type="match status" value="1"/>
</dbReference>
<evidence type="ECO:0000256" key="4">
    <source>
        <dbReference type="ARBA" id="ARBA00023163"/>
    </source>
</evidence>
<sequence length="301" mass="32916">MLSVHERAQLVAAARLYYESNLTQAQIAQRLNVSRPSVSKMLARARELGIVHIEIRAGDEGKADLLQRLQSKYALAGGCVLTDEQDELTQAMHYLMAETTADKSLALGWGYALGEVVLKAADCSSYTQDGMVYPLIGTANFPNKGYHPDELVKIWASACGRSCYMLGCSAFPGSEEERAELESRSVYQQLLQQWQSLDAAVVSICGYPAVPDEATATRFGNALEQQKAVGSFLSYYYNQRGEFISGNNDYCMHIPLAQLRRCKKLIGIGLNAGKKALLGALATGLFTNLVVSEEQAKALLK</sequence>
<dbReference type="RefSeq" id="WP_303680126.1">
    <property type="nucleotide sequence ID" value="NZ_DBEZXK010000046.1"/>
</dbReference>
<dbReference type="SUPFAM" id="SSF100950">
    <property type="entry name" value="NagB/RpiA/CoA transferase-like"/>
    <property type="match status" value="1"/>
</dbReference>
<feature type="domain" description="Sugar-binding" evidence="5">
    <location>
        <begin position="61"/>
        <end position="301"/>
    </location>
</feature>
<dbReference type="AlphaFoldDB" id="A0A1Q6R3Q0"/>
<dbReference type="Pfam" id="PF04198">
    <property type="entry name" value="Sugar-bind"/>
    <property type="match status" value="1"/>
</dbReference>
<dbReference type="Gene3D" id="3.40.50.1360">
    <property type="match status" value="1"/>
</dbReference>
<dbReference type="Proteomes" id="UP000186777">
    <property type="component" value="Unassembled WGS sequence"/>
</dbReference>
<evidence type="ECO:0008006" key="9">
    <source>
        <dbReference type="Google" id="ProtNLM"/>
    </source>
</evidence>
<keyword evidence="2" id="KW-0805">Transcription regulation</keyword>
<gene>
    <name evidence="7" type="ORF">BHW43_07875</name>
</gene>
<dbReference type="PANTHER" id="PTHR34294:SF1">
    <property type="entry name" value="TRANSCRIPTIONAL REGULATOR LSRR"/>
    <property type="match status" value="1"/>
</dbReference>
<keyword evidence="4" id="KW-0804">Transcription</keyword>
<evidence type="ECO:0000313" key="8">
    <source>
        <dbReference type="Proteomes" id="UP000186777"/>
    </source>
</evidence>